<accession>A0A1V9ZAQ1</accession>
<dbReference type="EMBL" id="JNBR01000337">
    <property type="protein sequence ID" value="OQR95074.1"/>
    <property type="molecule type" value="Genomic_DNA"/>
</dbReference>
<evidence type="ECO:0000313" key="3">
    <source>
        <dbReference type="Proteomes" id="UP000243579"/>
    </source>
</evidence>
<evidence type="ECO:0000256" key="1">
    <source>
        <dbReference type="SAM" id="MobiDB-lite"/>
    </source>
</evidence>
<feature type="compositionally biased region" description="Polar residues" evidence="1">
    <location>
        <begin position="44"/>
        <end position="55"/>
    </location>
</feature>
<dbReference type="Proteomes" id="UP000243579">
    <property type="component" value="Unassembled WGS sequence"/>
</dbReference>
<evidence type="ECO:0000313" key="2">
    <source>
        <dbReference type="EMBL" id="OQR95074.1"/>
    </source>
</evidence>
<comment type="caution">
    <text evidence="2">The sequence shown here is derived from an EMBL/GenBank/DDBJ whole genome shotgun (WGS) entry which is preliminary data.</text>
</comment>
<feature type="region of interest" description="Disordered" evidence="1">
    <location>
        <begin position="1"/>
        <end position="22"/>
    </location>
</feature>
<organism evidence="2 3">
    <name type="scientific">Achlya hypogyna</name>
    <name type="common">Oomycete</name>
    <name type="synonym">Protoachlya hypogyna</name>
    <dbReference type="NCBI Taxonomy" id="1202772"/>
    <lineage>
        <taxon>Eukaryota</taxon>
        <taxon>Sar</taxon>
        <taxon>Stramenopiles</taxon>
        <taxon>Oomycota</taxon>
        <taxon>Saprolegniomycetes</taxon>
        <taxon>Saprolegniales</taxon>
        <taxon>Achlyaceae</taxon>
        <taxon>Achlya</taxon>
    </lineage>
</organism>
<sequence length="261" mass="28595">MSGGGSSGGADYDDDFEEALGDDVEDEYADYFEDEYAGDIFDAESNSSDETSPTGTVPVIHYDKVPPLDQLHQTSDDAPVSASPESEEIGLCIRSSPRGEPSDGLLRLSGGDGRKAAGAADETTSVRLRLFLQAKLGRLRKPMAPPLPLLRVPRGLFRRLESPRSESSPPVAPQRRVPRVLVDKIKIQTLLMSMAQEVSSAPRPQLAPRSVFTFAAYHTSRLQDQAWTAQLESLYDRQPDPLAIAAATMAQMRTAYRCERR</sequence>
<proteinExistence type="predicted"/>
<keyword evidence="3" id="KW-1185">Reference proteome</keyword>
<gene>
    <name evidence="2" type="ORF">ACHHYP_00478</name>
</gene>
<feature type="compositionally biased region" description="Acidic residues" evidence="1">
    <location>
        <begin position="11"/>
        <end position="22"/>
    </location>
</feature>
<feature type="region of interest" description="Disordered" evidence="1">
    <location>
        <begin position="37"/>
        <end position="120"/>
    </location>
</feature>
<reference evidence="2 3" key="1">
    <citation type="journal article" date="2014" name="Genome Biol. Evol.">
        <title>The secreted proteins of Achlya hypogyna and Thraustotheca clavata identify the ancestral oomycete secretome and reveal gene acquisitions by horizontal gene transfer.</title>
        <authorList>
            <person name="Misner I."/>
            <person name="Blouin N."/>
            <person name="Leonard G."/>
            <person name="Richards T.A."/>
            <person name="Lane C.E."/>
        </authorList>
    </citation>
    <scope>NUCLEOTIDE SEQUENCE [LARGE SCALE GENOMIC DNA]</scope>
    <source>
        <strain evidence="2 3">ATCC 48635</strain>
    </source>
</reference>
<name>A0A1V9ZAQ1_ACHHY</name>
<dbReference type="AlphaFoldDB" id="A0A1V9ZAQ1"/>
<dbReference type="OrthoDB" id="10538249at2759"/>
<protein>
    <submittedName>
        <fullName evidence="2">Uncharacterized protein</fullName>
    </submittedName>
</protein>